<keyword evidence="3 6" id="KW-0812">Transmembrane</keyword>
<dbReference type="PANTHER" id="PTHR43124">
    <property type="entry name" value="PURINE EFFLUX PUMP PBUE"/>
    <property type="match status" value="1"/>
</dbReference>
<evidence type="ECO:0000256" key="5">
    <source>
        <dbReference type="ARBA" id="ARBA00023136"/>
    </source>
</evidence>
<gene>
    <name evidence="8" type="ORF">B7R21_01995</name>
</gene>
<comment type="caution">
    <text evidence="8">The sequence shown here is derived from an EMBL/GenBank/DDBJ whole genome shotgun (WGS) entry which is preliminary data.</text>
</comment>
<feature type="transmembrane region" description="Helical" evidence="6">
    <location>
        <begin position="88"/>
        <end position="108"/>
    </location>
</feature>
<dbReference type="CDD" id="cd17324">
    <property type="entry name" value="MFS_NepI_like"/>
    <property type="match status" value="1"/>
</dbReference>
<dbReference type="RefSeq" id="WP_116281582.1">
    <property type="nucleotide sequence ID" value="NZ_NBXA01000003.1"/>
</dbReference>
<dbReference type="InterPro" id="IPR011701">
    <property type="entry name" value="MFS"/>
</dbReference>
<evidence type="ECO:0000256" key="3">
    <source>
        <dbReference type="ARBA" id="ARBA00022692"/>
    </source>
</evidence>
<keyword evidence="2" id="KW-1003">Cell membrane</keyword>
<feature type="transmembrane region" description="Helical" evidence="6">
    <location>
        <begin position="147"/>
        <end position="169"/>
    </location>
</feature>
<dbReference type="Pfam" id="PF07690">
    <property type="entry name" value="MFS_1"/>
    <property type="match status" value="1"/>
</dbReference>
<dbReference type="InterPro" id="IPR036259">
    <property type="entry name" value="MFS_trans_sf"/>
</dbReference>
<evidence type="ECO:0000256" key="2">
    <source>
        <dbReference type="ARBA" id="ARBA00022475"/>
    </source>
</evidence>
<feature type="transmembrane region" description="Helical" evidence="6">
    <location>
        <begin position="344"/>
        <end position="369"/>
    </location>
</feature>
<dbReference type="InterPro" id="IPR050189">
    <property type="entry name" value="MFS_Efflux_Transporters"/>
</dbReference>
<keyword evidence="5 6" id="KW-0472">Membrane</keyword>
<dbReference type="EMBL" id="NBXA01000003">
    <property type="protein sequence ID" value="RFA16182.1"/>
    <property type="molecule type" value="Genomic_DNA"/>
</dbReference>
<dbReference type="Proteomes" id="UP000256709">
    <property type="component" value="Unassembled WGS sequence"/>
</dbReference>
<comment type="subcellular location">
    <subcellularLocation>
        <location evidence="1">Cell membrane</location>
        <topology evidence="1">Multi-pass membrane protein</topology>
    </subcellularLocation>
</comment>
<feature type="domain" description="Major facilitator superfamily (MFS) profile" evidence="7">
    <location>
        <begin position="23"/>
        <end position="397"/>
    </location>
</feature>
<dbReference type="PANTHER" id="PTHR43124:SF3">
    <property type="entry name" value="CHLORAMPHENICOL EFFLUX PUMP RV0191"/>
    <property type="match status" value="1"/>
</dbReference>
<feature type="transmembrane region" description="Helical" evidence="6">
    <location>
        <begin position="52"/>
        <end position="76"/>
    </location>
</feature>
<feature type="transmembrane region" description="Helical" evidence="6">
    <location>
        <begin position="308"/>
        <end position="332"/>
    </location>
</feature>
<protein>
    <submittedName>
        <fullName evidence="8">MFS transporter</fullName>
    </submittedName>
</protein>
<name>A0A3E0W1M1_9MICO</name>
<evidence type="ECO:0000256" key="1">
    <source>
        <dbReference type="ARBA" id="ARBA00004651"/>
    </source>
</evidence>
<feature type="transmembrane region" description="Helical" evidence="6">
    <location>
        <begin position="21"/>
        <end position="40"/>
    </location>
</feature>
<evidence type="ECO:0000313" key="9">
    <source>
        <dbReference type="Proteomes" id="UP000256709"/>
    </source>
</evidence>
<feature type="transmembrane region" description="Helical" evidence="6">
    <location>
        <begin position="175"/>
        <end position="197"/>
    </location>
</feature>
<accession>A0A3E0W1M1</accession>
<keyword evidence="4 6" id="KW-1133">Transmembrane helix</keyword>
<dbReference type="GO" id="GO:0005886">
    <property type="term" value="C:plasma membrane"/>
    <property type="evidence" value="ECO:0007669"/>
    <property type="project" value="UniProtKB-SubCell"/>
</dbReference>
<sequence length="424" mass="42854">MSTHTAAVPLPLSERTDRRSWLAVLSVALGSFALVLSEFLPIGLLPAIAGDLGVGIGSAGLVVVATGIAAAVAAPVVTVATSRVDRRVVLWALTGALVVADVIGAIAPDFTVLLLARLLLGAALGGFWAIGAAVATRLVRPGSVIRATSLVTAGISVATVVSLPLGALISSVSSWRLAFVIGAALGVLALIGQLALLPRIPSVARVTPTTIVGLLRIPRARIGLIGTLLVFFGQFAAYTFVSPYLLELARFDPSLITLALLVFGLAGVAGNFLVGTLLARNLTATVVGTIVIVAVSVALLPFAAGSAALVFVLVTVWGAVWGGLPLAMQTWVVSAAPDAAEGSLALFVTTIQVAIATGSTLGAVAVSTGGLAFDFWISAGVAATGAIVMLILVLAVRRATPTPFLSAVRNPCEAETDESALQPC</sequence>
<proteinExistence type="predicted"/>
<dbReference type="AlphaFoldDB" id="A0A3E0W1M1"/>
<dbReference type="InterPro" id="IPR020846">
    <property type="entry name" value="MFS_dom"/>
</dbReference>
<feature type="transmembrane region" description="Helical" evidence="6">
    <location>
        <begin position="375"/>
        <end position="396"/>
    </location>
</feature>
<dbReference type="GO" id="GO:0022857">
    <property type="term" value="F:transmembrane transporter activity"/>
    <property type="evidence" value="ECO:0007669"/>
    <property type="project" value="InterPro"/>
</dbReference>
<feature type="transmembrane region" description="Helical" evidence="6">
    <location>
        <begin position="114"/>
        <end position="135"/>
    </location>
</feature>
<evidence type="ECO:0000259" key="7">
    <source>
        <dbReference type="PROSITE" id="PS50850"/>
    </source>
</evidence>
<feature type="transmembrane region" description="Helical" evidence="6">
    <location>
        <begin position="281"/>
        <end position="302"/>
    </location>
</feature>
<evidence type="ECO:0000313" key="8">
    <source>
        <dbReference type="EMBL" id="RFA16182.1"/>
    </source>
</evidence>
<evidence type="ECO:0000256" key="6">
    <source>
        <dbReference type="SAM" id="Phobius"/>
    </source>
</evidence>
<feature type="transmembrane region" description="Helical" evidence="6">
    <location>
        <begin position="222"/>
        <end position="241"/>
    </location>
</feature>
<reference evidence="8 9" key="1">
    <citation type="submission" date="2017-04" db="EMBL/GenBank/DDBJ databases">
        <title>Comparative genome analysis of Subtercola boreus.</title>
        <authorList>
            <person name="Cho Y.-J."/>
            <person name="Cho A."/>
            <person name="Kim O.-S."/>
            <person name="Lee J.-I."/>
        </authorList>
    </citation>
    <scope>NUCLEOTIDE SEQUENCE [LARGE SCALE GENOMIC DNA]</scope>
    <source>
        <strain evidence="8 9">P27444</strain>
    </source>
</reference>
<dbReference type="OrthoDB" id="9814237at2"/>
<dbReference type="Gene3D" id="1.20.1250.20">
    <property type="entry name" value="MFS general substrate transporter like domains"/>
    <property type="match status" value="1"/>
</dbReference>
<dbReference type="SUPFAM" id="SSF103473">
    <property type="entry name" value="MFS general substrate transporter"/>
    <property type="match status" value="1"/>
</dbReference>
<feature type="transmembrane region" description="Helical" evidence="6">
    <location>
        <begin position="253"/>
        <end position="274"/>
    </location>
</feature>
<dbReference type="PROSITE" id="PS50850">
    <property type="entry name" value="MFS"/>
    <property type="match status" value="1"/>
</dbReference>
<evidence type="ECO:0000256" key="4">
    <source>
        <dbReference type="ARBA" id="ARBA00022989"/>
    </source>
</evidence>
<organism evidence="8 9">
    <name type="scientific">Subtercola boreus</name>
    <dbReference type="NCBI Taxonomy" id="120213"/>
    <lineage>
        <taxon>Bacteria</taxon>
        <taxon>Bacillati</taxon>
        <taxon>Actinomycetota</taxon>
        <taxon>Actinomycetes</taxon>
        <taxon>Micrococcales</taxon>
        <taxon>Microbacteriaceae</taxon>
        <taxon>Subtercola</taxon>
    </lineage>
</organism>